<feature type="compositionally biased region" description="Basic residues" evidence="1">
    <location>
        <begin position="27"/>
        <end position="41"/>
    </location>
</feature>
<name>A0A165U2L6_9APHY</name>
<protein>
    <submittedName>
        <fullName evidence="2">Uncharacterized protein</fullName>
    </submittedName>
</protein>
<evidence type="ECO:0000313" key="3">
    <source>
        <dbReference type="Proteomes" id="UP000076727"/>
    </source>
</evidence>
<dbReference type="EMBL" id="KV429033">
    <property type="protein sequence ID" value="KZT74308.1"/>
    <property type="molecule type" value="Genomic_DNA"/>
</dbReference>
<gene>
    <name evidence="2" type="ORF">DAEQUDRAFT_187665</name>
</gene>
<evidence type="ECO:0000256" key="1">
    <source>
        <dbReference type="SAM" id="MobiDB-lite"/>
    </source>
</evidence>
<keyword evidence="3" id="KW-1185">Reference proteome</keyword>
<evidence type="ECO:0000313" key="2">
    <source>
        <dbReference type="EMBL" id="KZT74308.1"/>
    </source>
</evidence>
<dbReference type="Proteomes" id="UP000076727">
    <property type="component" value="Unassembled WGS sequence"/>
</dbReference>
<reference evidence="2 3" key="1">
    <citation type="journal article" date="2016" name="Mol. Biol. Evol.">
        <title>Comparative Genomics of Early-Diverging Mushroom-Forming Fungi Provides Insights into the Origins of Lignocellulose Decay Capabilities.</title>
        <authorList>
            <person name="Nagy L.G."/>
            <person name="Riley R."/>
            <person name="Tritt A."/>
            <person name="Adam C."/>
            <person name="Daum C."/>
            <person name="Floudas D."/>
            <person name="Sun H."/>
            <person name="Yadav J.S."/>
            <person name="Pangilinan J."/>
            <person name="Larsson K.H."/>
            <person name="Matsuura K."/>
            <person name="Barry K."/>
            <person name="Labutti K."/>
            <person name="Kuo R."/>
            <person name="Ohm R.A."/>
            <person name="Bhattacharya S.S."/>
            <person name="Shirouzu T."/>
            <person name="Yoshinaga Y."/>
            <person name="Martin F.M."/>
            <person name="Grigoriev I.V."/>
            <person name="Hibbett D.S."/>
        </authorList>
    </citation>
    <scope>NUCLEOTIDE SEQUENCE [LARGE SCALE GENOMIC DNA]</scope>
    <source>
        <strain evidence="2 3">L-15889</strain>
    </source>
</reference>
<proteinExistence type="predicted"/>
<organism evidence="2 3">
    <name type="scientific">Daedalea quercina L-15889</name>
    <dbReference type="NCBI Taxonomy" id="1314783"/>
    <lineage>
        <taxon>Eukaryota</taxon>
        <taxon>Fungi</taxon>
        <taxon>Dikarya</taxon>
        <taxon>Basidiomycota</taxon>
        <taxon>Agaricomycotina</taxon>
        <taxon>Agaricomycetes</taxon>
        <taxon>Polyporales</taxon>
        <taxon>Fomitopsis</taxon>
    </lineage>
</organism>
<sequence>MSSVRARQGAPRHPQLRPPPLHPPCLTRRRRQCRPSPRSHSRPPVPSVLPCARRQQATRRCTSRTSIIHRRWHLPPSRNGPALPSARAQSRHNAATASWTPVTFPRRATRALYVPLSAAVSQLLSPSHAAFIHPRRFAAVREFVDILSDAALPPPSPWARYALAPKLTGAPHPPSIRTRTLCPQTLGRDYHTS</sequence>
<dbReference type="AlphaFoldDB" id="A0A165U2L6"/>
<accession>A0A165U2L6</accession>
<feature type="region of interest" description="Disordered" evidence="1">
    <location>
        <begin position="1"/>
        <end position="65"/>
    </location>
</feature>
<feature type="region of interest" description="Disordered" evidence="1">
    <location>
        <begin position="172"/>
        <end position="193"/>
    </location>
</feature>